<dbReference type="EMBL" id="FOSQ01000001">
    <property type="protein sequence ID" value="SFK22356.1"/>
    <property type="molecule type" value="Genomic_DNA"/>
</dbReference>
<dbReference type="InterPro" id="IPR005064">
    <property type="entry name" value="BUG"/>
</dbReference>
<sequence>MQAGRRTILTGLATAAITGRALAQGRPVRLVVPYSAGSGPDIFARRLAQGMAPRLGSAVVVDNRSGATTMLGAEHVAASAPDGLTLFMGTSTTFAANPHLFNRINYRIDQFQPISLLIRTRLALYASPNLAATDMPGVIALAKAARQPLHYGITGRGNSTHLTGEALKIAAGIDLIDVPYRGTPMMQQGIMRGDLALAIDGIPAWLSLVQERRAKVIAVTGDARVPALPDTPTFAEGGVRDIGHQHWYGLLAPAGLPAPVLAHLHAATIGTMGDAELWQNLTHEGATIETNTPEAFTALIAEETETWGRIIRRIGLTLE</sequence>
<dbReference type="PIRSF" id="PIRSF017082">
    <property type="entry name" value="YflP"/>
    <property type="match status" value="1"/>
</dbReference>
<dbReference type="RefSeq" id="WP_092955253.1">
    <property type="nucleotide sequence ID" value="NZ_FOSQ01000001.1"/>
</dbReference>
<evidence type="ECO:0000256" key="1">
    <source>
        <dbReference type="ARBA" id="ARBA00006987"/>
    </source>
</evidence>
<gene>
    <name evidence="2" type="ORF">SAMN02745775_101601</name>
</gene>
<dbReference type="STRING" id="1123062.SAMN02745775_101601"/>
<evidence type="ECO:0000313" key="2">
    <source>
        <dbReference type="EMBL" id="SFK22356.1"/>
    </source>
</evidence>
<organism evidence="2 3">
    <name type="scientific">Falsiroseomonas stagni DSM 19981</name>
    <dbReference type="NCBI Taxonomy" id="1123062"/>
    <lineage>
        <taxon>Bacteria</taxon>
        <taxon>Pseudomonadati</taxon>
        <taxon>Pseudomonadota</taxon>
        <taxon>Alphaproteobacteria</taxon>
        <taxon>Acetobacterales</taxon>
        <taxon>Roseomonadaceae</taxon>
        <taxon>Falsiroseomonas</taxon>
    </lineage>
</organism>
<reference evidence="2 3" key="1">
    <citation type="submission" date="2016-10" db="EMBL/GenBank/DDBJ databases">
        <authorList>
            <person name="de Groot N.N."/>
        </authorList>
    </citation>
    <scope>NUCLEOTIDE SEQUENCE [LARGE SCALE GENOMIC DNA]</scope>
    <source>
        <strain evidence="2 3">DSM 19981</strain>
    </source>
</reference>
<proteinExistence type="inferred from homology"/>
<dbReference type="Gene3D" id="3.40.190.10">
    <property type="entry name" value="Periplasmic binding protein-like II"/>
    <property type="match status" value="1"/>
</dbReference>
<dbReference type="Pfam" id="PF03401">
    <property type="entry name" value="TctC"/>
    <property type="match status" value="1"/>
</dbReference>
<name>A0A1I3XTN9_9PROT</name>
<keyword evidence="2" id="KW-0675">Receptor</keyword>
<dbReference type="AlphaFoldDB" id="A0A1I3XTN9"/>
<accession>A0A1I3XTN9</accession>
<dbReference type="Proteomes" id="UP000199473">
    <property type="component" value="Unassembled WGS sequence"/>
</dbReference>
<dbReference type="InterPro" id="IPR042100">
    <property type="entry name" value="Bug_dom1"/>
</dbReference>
<dbReference type="PANTHER" id="PTHR42928">
    <property type="entry name" value="TRICARBOXYLATE-BINDING PROTEIN"/>
    <property type="match status" value="1"/>
</dbReference>
<evidence type="ECO:0000313" key="3">
    <source>
        <dbReference type="Proteomes" id="UP000199473"/>
    </source>
</evidence>
<dbReference type="Gene3D" id="3.40.190.150">
    <property type="entry name" value="Bordetella uptake gene, domain 1"/>
    <property type="match status" value="1"/>
</dbReference>
<dbReference type="OrthoDB" id="9780943at2"/>
<keyword evidence="3" id="KW-1185">Reference proteome</keyword>
<dbReference type="CDD" id="cd07012">
    <property type="entry name" value="PBP2_Bug_TTT"/>
    <property type="match status" value="1"/>
</dbReference>
<protein>
    <submittedName>
        <fullName evidence="2">Tripartite-type tricarboxylate transporter, receptor component TctC</fullName>
    </submittedName>
</protein>
<dbReference type="PANTHER" id="PTHR42928:SF5">
    <property type="entry name" value="BLR1237 PROTEIN"/>
    <property type="match status" value="1"/>
</dbReference>
<comment type="similarity">
    <text evidence="1">Belongs to the UPF0065 (bug) family.</text>
</comment>